<organism evidence="2 3">
    <name type="scientific">Psilocybe cyanescens</name>
    <dbReference type="NCBI Taxonomy" id="93625"/>
    <lineage>
        <taxon>Eukaryota</taxon>
        <taxon>Fungi</taxon>
        <taxon>Dikarya</taxon>
        <taxon>Basidiomycota</taxon>
        <taxon>Agaricomycotina</taxon>
        <taxon>Agaricomycetes</taxon>
        <taxon>Agaricomycetidae</taxon>
        <taxon>Agaricales</taxon>
        <taxon>Agaricineae</taxon>
        <taxon>Strophariaceae</taxon>
        <taxon>Psilocybe</taxon>
    </lineage>
</organism>
<sequence length="108" mass="11557">MLRITLPLLLTVFSATSVHSQTIPVGGLCAGIAGPLPAYILTFQCLNHNSILNTTMQAFMGVNAAQSDPTDLYVPQFLHAPVNLSLWADYALGLLDPVLTHVFTTGAY</sequence>
<comment type="caution">
    <text evidence="2">The sequence shown here is derived from an EMBL/GenBank/DDBJ whole genome shotgun (WGS) entry which is preliminary data.</text>
</comment>
<gene>
    <name evidence="2" type="ORF">CVT25_006848</name>
</gene>
<proteinExistence type="predicted"/>
<evidence type="ECO:0000313" key="2">
    <source>
        <dbReference type="EMBL" id="PPQ86664.1"/>
    </source>
</evidence>
<dbReference type="AlphaFoldDB" id="A0A409X7I3"/>
<name>A0A409X7I3_PSICY</name>
<evidence type="ECO:0000256" key="1">
    <source>
        <dbReference type="SAM" id="SignalP"/>
    </source>
</evidence>
<keyword evidence="1" id="KW-0732">Signal</keyword>
<feature type="chain" id="PRO_5019043640" description="Hydrophobin" evidence="1">
    <location>
        <begin position="21"/>
        <end position="108"/>
    </location>
</feature>
<dbReference type="Proteomes" id="UP000283269">
    <property type="component" value="Unassembled WGS sequence"/>
</dbReference>
<keyword evidence="3" id="KW-1185">Reference proteome</keyword>
<feature type="signal peptide" evidence="1">
    <location>
        <begin position="1"/>
        <end position="20"/>
    </location>
</feature>
<accession>A0A409X7I3</accession>
<protein>
    <recommendedName>
        <fullName evidence="4">Hydrophobin</fullName>
    </recommendedName>
</protein>
<dbReference type="InParanoid" id="A0A409X7I3"/>
<evidence type="ECO:0008006" key="4">
    <source>
        <dbReference type="Google" id="ProtNLM"/>
    </source>
</evidence>
<reference evidence="2 3" key="1">
    <citation type="journal article" date="2018" name="Evol. Lett.">
        <title>Horizontal gene cluster transfer increased hallucinogenic mushroom diversity.</title>
        <authorList>
            <person name="Reynolds H.T."/>
            <person name="Vijayakumar V."/>
            <person name="Gluck-Thaler E."/>
            <person name="Korotkin H.B."/>
            <person name="Matheny P.B."/>
            <person name="Slot J.C."/>
        </authorList>
    </citation>
    <scope>NUCLEOTIDE SEQUENCE [LARGE SCALE GENOMIC DNA]</scope>
    <source>
        <strain evidence="2 3">2631</strain>
    </source>
</reference>
<evidence type="ECO:0000313" key="3">
    <source>
        <dbReference type="Proteomes" id="UP000283269"/>
    </source>
</evidence>
<dbReference type="EMBL" id="NHYD01002450">
    <property type="protein sequence ID" value="PPQ86664.1"/>
    <property type="molecule type" value="Genomic_DNA"/>
</dbReference>
<dbReference type="OrthoDB" id="2881139at2759"/>